<dbReference type="Gene3D" id="2.150.10.10">
    <property type="entry name" value="Serralysin-like metalloprotease, C-terminal"/>
    <property type="match status" value="1"/>
</dbReference>
<evidence type="ECO:0000313" key="3">
    <source>
        <dbReference type="EMBL" id="TCL08132.1"/>
    </source>
</evidence>
<evidence type="ECO:0000256" key="1">
    <source>
        <dbReference type="SAM" id="MobiDB-lite"/>
    </source>
</evidence>
<proteinExistence type="predicted"/>
<gene>
    <name evidence="3" type="ORF">BXY66_0165</name>
</gene>
<feature type="chain" id="PRO_5020408724" description="Hemolysin type calcium-binding protein" evidence="2">
    <location>
        <begin position="20"/>
        <end position="475"/>
    </location>
</feature>
<feature type="compositionally biased region" description="Polar residues" evidence="1">
    <location>
        <begin position="63"/>
        <end position="80"/>
    </location>
</feature>
<keyword evidence="4" id="KW-1185">Reference proteome</keyword>
<dbReference type="RefSeq" id="WP_132858291.1">
    <property type="nucleotide sequence ID" value="NZ_SMGR01000001.1"/>
</dbReference>
<sequence>MSLLFLFSMLGLAAGFAIYDTVIEDDDDDSPNEDERAGDDPTDNGDPGEEDTSPEGSTEPENESTYYGTEGNDSIYSTAGENIDARGGDDYIRIRHDYSSDANDPIVVTGGEGSDVFFIEDPSHRDADRAYDIEITDFDPDEDALRLDLFDLQVGNGHDNLLDLSAEPAADGSYTDLHITMPGLSDNAEQVDITIRLQGLSELDVSSLEIGEFNPRREDDGTLNEEPLLAELGTGDADETSISKDGIVASLDGDDTVTASSDVSAFVMLGDGDDSLVVSRGQTTAMGGSGDDNFFLAHDADRNPDTFQAELYGGKGDDTFVVEDARGDVTLNGGDGDDTLVAHEAIVDDRLVLTGGDGNDSYVFRMGQSVDELASTGDDTYTLVVTDEDLLNSPQATVQWNGSNDNFLIVVSDGLESDLRVEPQPHDPDSGLPYMDRVYVGDTLVMTLQSDDGNLADSGASLRITTTTSWAGSGS</sequence>
<dbReference type="OrthoDB" id="7773951at2"/>
<dbReference type="InterPro" id="IPR011049">
    <property type="entry name" value="Serralysin-like_metalloprot_C"/>
</dbReference>
<comment type="caution">
    <text evidence="3">The sequence shown here is derived from an EMBL/GenBank/DDBJ whole genome shotgun (WGS) entry which is preliminary data.</text>
</comment>
<keyword evidence="2" id="KW-0732">Signal</keyword>
<evidence type="ECO:0000313" key="4">
    <source>
        <dbReference type="Proteomes" id="UP000295673"/>
    </source>
</evidence>
<name>A0A4R1NT55_9RHOB</name>
<dbReference type="EMBL" id="SMGR01000001">
    <property type="protein sequence ID" value="TCL08132.1"/>
    <property type="molecule type" value="Genomic_DNA"/>
</dbReference>
<organism evidence="3 4">
    <name type="scientific">Shimia isoporae</name>
    <dbReference type="NCBI Taxonomy" id="647720"/>
    <lineage>
        <taxon>Bacteria</taxon>
        <taxon>Pseudomonadati</taxon>
        <taxon>Pseudomonadota</taxon>
        <taxon>Alphaproteobacteria</taxon>
        <taxon>Rhodobacterales</taxon>
        <taxon>Roseobacteraceae</taxon>
    </lineage>
</organism>
<feature type="compositionally biased region" description="Acidic residues" evidence="1">
    <location>
        <begin position="40"/>
        <end position="62"/>
    </location>
</feature>
<reference evidence="3 4" key="1">
    <citation type="submission" date="2019-03" db="EMBL/GenBank/DDBJ databases">
        <title>Genomic Encyclopedia of Archaeal and Bacterial Type Strains, Phase II (KMG-II): from individual species to whole genera.</title>
        <authorList>
            <person name="Goeker M."/>
        </authorList>
    </citation>
    <scope>NUCLEOTIDE SEQUENCE [LARGE SCALE GENOMIC DNA]</scope>
    <source>
        <strain evidence="3 4">DSM 26433</strain>
    </source>
</reference>
<evidence type="ECO:0008006" key="5">
    <source>
        <dbReference type="Google" id="ProtNLM"/>
    </source>
</evidence>
<dbReference type="Gene3D" id="2.160.20.160">
    <property type="match status" value="1"/>
</dbReference>
<protein>
    <recommendedName>
        <fullName evidence="5">Hemolysin type calcium-binding protein</fullName>
    </recommendedName>
</protein>
<feature type="region of interest" description="Disordered" evidence="1">
    <location>
        <begin position="24"/>
        <end position="82"/>
    </location>
</feature>
<feature type="signal peptide" evidence="2">
    <location>
        <begin position="1"/>
        <end position="19"/>
    </location>
</feature>
<evidence type="ECO:0000256" key="2">
    <source>
        <dbReference type="SAM" id="SignalP"/>
    </source>
</evidence>
<dbReference type="SUPFAM" id="SSF51120">
    <property type="entry name" value="beta-Roll"/>
    <property type="match status" value="2"/>
</dbReference>
<accession>A0A4R1NT55</accession>
<dbReference type="PRINTS" id="PR00313">
    <property type="entry name" value="CABNDNGRPT"/>
</dbReference>
<dbReference type="AlphaFoldDB" id="A0A4R1NT55"/>
<dbReference type="Proteomes" id="UP000295673">
    <property type="component" value="Unassembled WGS sequence"/>
</dbReference>